<keyword evidence="1" id="KW-0812">Transmembrane</keyword>
<dbReference type="AlphaFoldDB" id="A0A401U640"/>
<evidence type="ECO:0000313" key="3">
    <source>
        <dbReference type="EMBL" id="GCC50398.1"/>
    </source>
</evidence>
<feature type="domain" description="Fatty acid desaturase" evidence="2">
    <location>
        <begin position="66"/>
        <end position="338"/>
    </location>
</feature>
<evidence type="ECO:0000256" key="1">
    <source>
        <dbReference type="SAM" id="Phobius"/>
    </source>
</evidence>
<feature type="transmembrane region" description="Helical" evidence="1">
    <location>
        <begin position="205"/>
        <end position="226"/>
    </location>
</feature>
<name>A0A401U640_9BACT</name>
<comment type="caution">
    <text evidence="3">The sequence shown here is derived from an EMBL/GenBank/DDBJ whole genome shotgun (WGS) entry which is preliminary data.</text>
</comment>
<sequence length="359" mass="41400">MKTVKFITTNEQERKFASAVRRNVNDYFTENALSKKGNTFLVVQSIVLLAIYILPFVIILTIPISVWLALLMTVLIGIGMAGVGMCIMHDGVHGAYSKKEWVNNLAGSTMYLLGSTVTNWKIQHNVLHHTYTNIEGNDEDIGVRGPLRLSEHAPRNRFHRFQYIYAFLFYGLMTISKLTKDFSQLARYNREGLTKQQHVNTKFEYFKMISIKLIYLFVFIGLPILFTEFSWWQVLIGFFVIHWVGACIMSTIFQMAHVVEGAIQPLPDSEGIIENEWAVHELKTTSDFARNNVFLNWYAGGLNFQIEHHLFPSICHVHYRNIAPIVENTAKEFGLVYNLKPTFKDALFSHLRRLKELGR</sequence>
<feature type="transmembrane region" description="Helical" evidence="1">
    <location>
        <begin position="66"/>
        <end position="88"/>
    </location>
</feature>
<reference evidence="3 4" key="1">
    <citation type="submission" date="2018-11" db="EMBL/GenBank/DDBJ databases">
        <title>Chryseotalea sanarue gen. nov., sp., nov., a member of the family Cytophagaceae, isolated from a brackish lake in Hamamatsu Japan.</title>
        <authorList>
            <person name="Maejima Y."/>
            <person name="Iino T."/>
            <person name="Muraguchi Y."/>
            <person name="Fukuda K."/>
            <person name="Ohkuma M."/>
            <person name="Moriuchi R."/>
            <person name="Dohra H."/>
            <person name="Kimbara K."/>
            <person name="Shintani M."/>
        </authorList>
    </citation>
    <scope>NUCLEOTIDE SEQUENCE [LARGE SCALE GENOMIC DNA]</scope>
    <source>
        <strain evidence="3 4">Ys</strain>
    </source>
</reference>
<organism evidence="3 4">
    <name type="scientific">Chryseotalea sanaruensis</name>
    <dbReference type="NCBI Taxonomy" id="2482724"/>
    <lineage>
        <taxon>Bacteria</taxon>
        <taxon>Pseudomonadati</taxon>
        <taxon>Bacteroidota</taxon>
        <taxon>Cytophagia</taxon>
        <taxon>Cytophagales</taxon>
        <taxon>Chryseotaleaceae</taxon>
        <taxon>Chryseotalea</taxon>
    </lineage>
</organism>
<dbReference type="PIRSF" id="PIRSF015921">
    <property type="entry name" value="FA_sphinglp_des"/>
    <property type="match status" value="1"/>
</dbReference>
<dbReference type="PANTHER" id="PTHR19353">
    <property type="entry name" value="FATTY ACID DESATURASE 2"/>
    <property type="match status" value="1"/>
</dbReference>
<keyword evidence="4" id="KW-1185">Reference proteome</keyword>
<dbReference type="OrthoDB" id="104711at2"/>
<dbReference type="GO" id="GO:0008610">
    <property type="term" value="P:lipid biosynthetic process"/>
    <property type="evidence" value="ECO:0007669"/>
    <property type="project" value="UniProtKB-ARBA"/>
</dbReference>
<evidence type="ECO:0000259" key="2">
    <source>
        <dbReference type="Pfam" id="PF00487"/>
    </source>
</evidence>
<dbReference type="InterPro" id="IPR012171">
    <property type="entry name" value="Fatty_acid_desaturase"/>
</dbReference>
<evidence type="ECO:0000313" key="4">
    <source>
        <dbReference type="Proteomes" id="UP000288227"/>
    </source>
</evidence>
<dbReference type="CDD" id="cd03506">
    <property type="entry name" value="Delta6-FADS-like"/>
    <property type="match status" value="1"/>
</dbReference>
<protein>
    <submittedName>
        <fullName evidence="3">Acyl-CoA desaturase</fullName>
    </submittedName>
</protein>
<dbReference type="RefSeq" id="WP_127121037.1">
    <property type="nucleotide sequence ID" value="NZ_BHXQ01000001.1"/>
</dbReference>
<dbReference type="InterPro" id="IPR005804">
    <property type="entry name" value="FA_desaturase_dom"/>
</dbReference>
<gene>
    <name evidence="3" type="ORF">SanaruYs_06130</name>
</gene>
<dbReference type="GO" id="GO:0016020">
    <property type="term" value="C:membrane"/>
    <property type="evidence" value="ECO:0007669"/>
    <property type="project" value="TreeGrafter"/>
</dbReference>
<feature type="transmembrane region" description="Helical" evidence="1">
    <location>
        <begin position="40"/>
        <end position="60"/>
    </location>
</feature>
<accession>A0A401U640</accession>
<keyword evidence="1" id="KW-0472">Membrane</keyword>
<proteinExistence type="predicted"/>
<feature type="transmembrane region" description="Helical" evidence="1">
    <location>
        <begin position="232"/>
        <end position="253"/>
    </location>
</feature>
<dbReference type="PANTHER" id="PTHR19353:SF19">
    <property type="entry name" value="DELTA(5) FATTY ACID DESATURASE C-RELATED"/>
    <property type="match status" value="1"/>
</dbReference>
<dbReference type="Pfam" id="PF00487">
    <property type="entry name" value="FA_desaturase"/>
    <property type="match status" value="1"/>
</dbReference>
<keyword evidence="1" id="KW-1133">Transmembrane helix</keyword>
<dbReference type="EMBL" id="BHXQ01000001">
    <property type="protein sequence ID" value="GCC50398.1"/>
    <property type="molecule type" value="Genomic_DNA"/>
</dbReference>
<dbReference type="GO" id="GO:0016717">
    <property type="term" value="F:oxidoreductase activity, acting on paired donors, with oxidation of a pair of donors resulting in the reduction of molecular oxygen to two molecules of water"/>
    <property type="evidence" value="ECO:0007669"/>
    <property type="project" value="TreeGrafter"/>
</dbReference>
<dbReference type="Proteomes" id="UP000288227">
    <property type="component" value="Unassembled WGS sequence"/>
</dbReference>